<organism evidence="1 2">
    <name type="scientific">Capsulimonas corticalis</name>
    <dbReference type="NCBI Taxonomy" id="2219043"/>
    <lineage>
        <taxon>Bacteria</taxon>
        <taxon>Bacillati</taxon>
        <taxon>Armatimonadota</taxon>
        <taxon>Armatimonadia</taxon>
        <taxon>Capsulimonadales</taxon>
        <taxon>Capsulimonadaceae</taxon>
        <taxon>Capsulimonas</taxon>
    </lineage>
</organism>
<dbReference type="EMBL" id="AP025739">
    <property type="protein sequence ID" value="BDI29423.1"/>
    <property type="molecule type" value="Genomic_DNA"/>
</dbReference>
<evidence type="ECO:0000313" key="2">
    <source>
        <dbReference type="Proteomes" id="UP000287394"/>
    </source>
</evidence>
<protein>
    <submittedName>
        <fullName evidence="1">Uncharacterized protein</fullName>
    </submittedName>
</protein>
<dbReference type="KEGG" id="ccot:CCAX7_14740"/>
<proteinExistence type="predicted"/>
<dbReference type="AlphaFoldDB" id="A0A402CZH7"/>
<reference evidence="1 2" key="1">
    <citation type="journal article" date="2019" name="Int. J. Syst. Evol. Microbiol.">
        <title>Capsulimonas corticalis gen. nov., sp. nov., an aerobic capsulated bacterium, of a novel bacterial order, Capsulimonadales ord. nov., of the class Armatimonadia of the phylum Armatimonadetes.</title>
        <authorList>
            <person name="Li J."/>
            <person name="Kudo C."/>
            <person name="Tonouchi A."/>
        </authorList>
    </citation>
    <scope>NUCLEOTIDE SEQUENCE [LARGE SCALE GENOMIC DNA]</scope>
    <source>
        <strain evidence="1 2">AX-7</strain>
    </source>
</reference>
<dbReference type="OrthoDB" id="4301498at2"/>
<keyword evidence="2" id="KW-1185">Reference proteome</keyword>
<name>A0A402CZH7_9BACT</name>
<accession>A0A402CZH7</accession>
<sequence>MSEAKKLSIDELLDKPQTLREAMKDWLVYPSAENVFVYFAGKVRWPGDDYRCKLFHKDVMEANNDGRMVLDLAGTRVFYAGPTCIDGTHDDQSIYGDSYFQRESAPATHGCGIKGRNGVYIEEGVVVHRCLEQIKKADFVFAYIDDLSCYGTLAEIGYASAIGKPIVIIVSFEVDDQAETKTEAYSSHGAGRSDLWFVLNLPGVNKYYNTCVGNASDFFQIIRNRSWKAATGGANV</sequence>
<dbReference type="Gene3D" id="3.40.50.450">
    <property type="match status" value="1"/>
</dbReference>
<dbReference type="Proteomes" id="UP000287394">
    <property type="component" value="Chromosome"/>
</dbReference>
<evidence type="ECO:0000313" key="1">
    <source>
        <dbReference type="EMBL" id="BDI29423.1"/>
    </source>
</evidence>
<dbReference type="SUPFAM" id="SSF52309">
    <property type="entry name" value="N-(deoxy)ribosyltransferase-like"/>
    <property type="match status" value="1"/>
</dbReference>
<gene>
    <name evidence="1" type="ORF">CCAX7_14740</name>
</gene>
<dbReference type="RefSeq" id="WP_119322691.1">
    <property type="nucleotide sequence ID" value="NZ_AP025739.1"/>
</dbReference>